<dbReference type="InterPro" id="IPR052526">
    <property type="entry name" value="HTH-type_Bedaq_tolerance"/>
</dbReference>
<dbReference type="AlphaFoldDB" id="A0A4R7J541"/>
<organism evidence="2 3">
    <name type="scientific">Naumannella halotolerans</name>
    <dbReference type="NCBI Taxonomy" id="993414"/>
    <lineage>
        <taxon>Bacteria</taxon>
        <taxon>Bacillati</taxon>
        <taxon>Actinomycetota</taxon>
        <taxon>Actinomycetes</taxon>
        <taxon>Propionibacteriales</taxon>
        <taxon>Propionibacteriaceae</taxon>
        <taxon>Naumannella</taxon>
    </lineage>
</organism>
<comment type="caution">
    <text evidence="2">The sequence shown here is derived from an EMBL/GenBank/DDBJ whole genome shotgun (WGS) entry which is preliminary data.</text>
</comment>
<sequence>MTSEPTQHPEPGLRTTAGLASTLRLATMRLARRLRQVHAGGHDLGANQLSTMSALMRDGELGMSELAEHEKVKPPSMTRIVGSLVELGIVERRCDDHDRRHQRVRLTAEGRNVVTAERRRRDQWMAQQVAALSPAERAALRAVVPVLQKLAQQ</sequence>
<dbReference type="RefSeq" id="WP_243831633.1">
    <property type="nucleotide sequence ID" value="NZ_SOAW01000001.1"/>
</dbReference>
<evidence type="ECO:0000259" key="1">
    <source>
        <dbReference type="PROSITE" id="PS50995"/>
    </source>
</evidence>
<dbReference type="SMART" id="SM00347">
    <property type="entry name" value="HTH_MARR"/>
    <property type="match status" value="1"/>
</dbReference>
<accession>A0A4R7J541</accession>
<dbReference type="GO" id="GO:0003700">
    <property type="term" value="F:DNA-binding transcription factor activity"/>
    <property type="evidence" value="ECO:0007669"/>
    <property type="project" value="InterPro"/>
</dbReference>
<dbReference type="Proteomes" id="UP000295371">
    <property type="component" value="Unassembled WGS sequence"/>
</dbReference>
<evidence type="ECO:0000313" key="2">
    <source>
        <dbReference type="EMBL" id="TDT32452.1"/>
    </source>
</evidence>
<gene>
    <name evidence="2" type="ORF">CLV29_0027</name>
</gene>
<dbReference type="EMBL" id="SOAW01000001">
    <property type="protein sequence ID" value="TDT32452.1"/>
    <property type="molecule type" value="Genomic_DNA"/>
</dbReference>
<dbReference type="Gene3D" id="1.10.287.100">
    <property type="match status" value="1"/>
</dbReference>
<protein>
    <submittedName>
        <fullName evidence="2">DNA-binding MarR family transcriptional regulator</fullName>
    </submittedName>
</protein>
<dbReference type="GO" id="GO:0003677">
    <property type="term" value="F:DNA binding"/>
    <property type="evidence" value="ECO:0007669"/>
    <property type="project" value="UniProtKB-KW"/>
</dbReference>
<dbReference type="InterPro" id="IPR000835">
    <property type="entry name" value="HTH_MarR-typ"/>
</dbReference>
<dbReference type="PANTHER" id="PTHR39515:SF2">
    <property type="entry name" value="HTH-TYPE TRANSCRIPTIONAL REGULATOR RV0880"/>
    <property type="match status" value="1"/>
</dbReference>
<proteinExistence type="predicted"/>
<keyword evidence="2" id="KW-0238">DNA-binding</keyword>
<feature type="domain" description="HTH marR-type" evidence="1">
    <location>
        <begin position="16"/>
        <end position="149"/>
    </location>
</feature>
<evidence type="ECO:0000313" key="3">
    <source>
        <dbReference type="Proteomes" id="UP000295371"/>
    </source>
</evidence>
<dbReference type="PROSITE" id="PS50995">
    <property type="entry name" value="HTH_MARR_2"/>
    <property type="match status" value="1"/>
</dbReference>
<keyword evidence="3" id="KW-1185">Reference proteome</keyword>
<dbReference type="InterPro" id="IPR036388">
    <property type="entry name" value="WH-like_DNA-bd_sf"/>
</dbReference>
<dbReference type="Gene3D" id="1.10.10.10">
    <property type="entry name" value="Winged helix-like DNA-binding domain superfamily/Winged helix DNA-binding domain"/>
    <property type="match status" value="1"/>
</dbReference>
<dbReference type="PRINTS" id="PR00598">
    <property type="entry name" value="HTHMARR"/>
</dbReference>
<dbReference type="InterPro" id="IPR036390">
    <property type="entry name" value="WH_DNA-bd_sf"/>
</dbReference>
<reference evidence="2 3" key="1">
    <citation type="submission" date="2019-03" db="EMBL/GenBank/DDBJ databases">
        <title>Genomic Encyclopedia of Archaeal and Bacterial Type Strains, Phase II (KMG-II): from individual species to whole genera.</title>
        <authorList>
            <person name="Goeker M."/>
        </authorList>
    </citation>
    <scope>NUCLEOTIDE SEQUENCE [LARGE SCALE GENOMIC DNA]</scope>
    <source>
        <strain evidence="2 3">DSM 24323</strain>
    </source>
</reference>
<dbReference type="SUPFAM" id="SSF46785">
    <property type="entry name" value="Winged helix' DNA-binding domain"/>
    <property type="match status" value="1"/>
</dbReference>
<name>A0A4R7J541_9ACTN</name>
<dbReference type="Pfam" id="PF01047">
    <property type="entry name" value="MarR"/>
    <property type="match status" value="1"/>
</dbReference>
<dbReference type="PANTHER" id="PTHR39515">
    <property type="entry name" value="CONSERVED PROTEIN"/>
    <property type="match status" value="1"/>
</dbReference>